<gene>
    <name evidence="8" type="ORF">M0812_22706</name>
    <name evidence="9" type="ORF">M0813_17678</name>
</gene>
<dbReference type="EC" id="3.4.16.-" evidence="7"/>
<dbReference type="Pfam" id="PF00450">
    <property type="entry name" value="Peptidase_S10"/>
    <property type="match status" value="1"/>
</dbReference>
<dbReference type="PANTHER" id="PTHR11802">
    <property type="entry name" value="SERINE PROTEASE FAMILY S10 SERINE CARBOXYPEPTIDASE"/>
    <property type="match status" value="1"/>
</dbReference>
<dbReference type="PRINTS" id="PR00724">
    <property type="entry name" value="CRBOXYPTASEC"/>
</dbReference>
<comment type="caution">
    <text evidence="8">The sequence shown here is derived from an EMBL/GenBank/DDBJ whole genome shotgun (WGS) entry which is preliminary data.</text>
</comment>
<dbReference type="Gene3D" id="3.40.50.1820">
    <property type="entry name" value="alpha/beta hydrolase"/>
    <property type="match status" value="1"/>
</dbReference>
<comment type="similarity">
    <text evidence="1 7">Belongs to the peptidase S10 family.</text>
</comment>
<reference evidence="9" key="1">
    <citation type="submission" date="2022-08" db="EMBL/GenBank/DDBJ databases">
        <title>Novel sulfate-reducing endosymbionts in the free-living metamonad Anaeramoeba.</title>
        <authorList>
            <person name="Jerlstrom-Hultqvist J."/>
            <person name="Cepicka I."/>
            <person name="Gallot-Lavallee L."/>
            <person name="Salas-Leiva D."/>
            <person name="Curtis B.A."/>
            <person name="Zahonova K."/>
            <person name="Pipaliya S."/>
            <person name="Dacks J."/>
            <person name="Roger A.J."/>
        </authorList>
    </citation>
    <scope>NUCLEOTIDE SEQUENCE</scope>
    <source>
        <strain evidence="9">Schooner1</strain>
    </source>
</reference>
<dbReference type="PROSITE" id="PS00131">
    <property type="entry name" value="CARBOXYPEPT_SER_SER"/>
    <property type="match status" value="1"/>
</dbReference>
<accession>A0AAV7YZF5</accession>
<dbReference type="PANTHER" id="PTHR11802:SF472">
    <property type="entry name" value="SERINE CARBOXYPEPTIDASE CPVL-RELATED"/>
    <property type="match status" value="1"/>
</dbReference>
<feature type="chain" id="PRO_5043111097" description="Carboxypeptidase" evidence="7">
    <location>
        <begin position="21"/>
        <end position="430"/>
    </location>
</feature>
<evidence type="ECO:0000256" key="6">
    <source>
        <dbReference type="ARBA" id="ARBA00023180"/>
    </source>
</evidence>
<evidence type="ECO:0000256" key="4">
    <source>
        <dbReference type="ARBA" id="ARBA00022729"/>
    </source>
</evidence>
<evidence type="ECO:0000256" key="3">
    <source>
        <dbReference type="ARBA" id="ARBA00022670"/>
    </source>
</evidence>
<dbReference type="EMBL" id="JAOAOG010000114">
    <property type="protein sequence ID" value="KAJ6248343.1"/>
    <property type="molecule type" value="Genomic_DNA"/>
</dbReference>
<reference evidence="8" key="2">
    <citation type="submission" date="2022-08" db="EMBL/GenBank/DDBJ databases">
        <title>Novel sulphate-reducing endosymbionts in the free-living metamonad Anaeramoeba.</title>
        <authorList>
            <person name="Jerlstrom-Hultqvist J."/>
            <person name="Cepicka I."/>
            <person name="Gallot-Lavallee L."/>
            <person name="Salas-Leiva D."/>
            <person name="Curtis B.A."/>
            <person name="Zahonova K."/>
            <person name="Pipaliya S."/>
            <person name="Dacks J."/>
            <person name="Roger A.J."/>
        </authorList>
    </citation>
    <scope>NUCLEOTIDE SEQUENCE</scope>
    <source>
        <strain evidence="8">Busselton2</strain>
    </source>
</reference>
<evidence type="ECO:0000256" key="2">
    <source>
        <dbReference type="ARBA" id="ARBA00022645"/>
    </source>
</evidence>
<keyword evidence="2 7" id="KW-0121">Carboxypeptidase</keyword>
<keyword evidence="5 7" id="KW-0378">Hydrolase</keyword>
<dbReference type="Proteomes" id="UP001146793">
    <property type="component" value="Unassembled WGS sequence"/>
</dbReference>
<protein>
    <recommendedName>
        <fullName evidence="7">Carboxypeptidase</fullName>
        <ecNumber evidence="7">3.4.16.-</ecNumber>
    </recommendedName>
</protein>
<dbReference type="InterPro" id="IPR018202">
    <property type="entry name" value="Ser_caboxypep_ser_AS"/>
</dbReference>
<keyword evidence="3 7" id="KW-0645">Protease</keyword>
<evidence type="ECO:0000256" key="7">
    <source>
        <dbReference type="RuleBase" id="RU361156"/>
    </source>
</evidence>
<dbReference type="Proteomes" id="UP001150062">
    <property type="component" value="Unassembled WGS sequence"/>
</dbReference>
<sequence length="430" mass="49096">MKKILLLLVTLILFFDQVRNHPFVVINDVSPDDIYTKTQFTLNGQQGYSGYINVDKTYGANLFYTFWEARDGNKNAPIILWLQGGPGCSSIYGMMKEIGPVLIEDGTLKNNANTWNQHYHTIFIDNPVGAGYSYVENSDGYVTDESQMSQDLYDALTVFFSKYSDYSQNDFYVFGESYGGKYVPAISYRIYEEGMKIKLKGFGVGDGLTDPINQLPYFSEYAYALGLIDQNQKTIVEQYQQNAIEAIQTKDWDHCETLFWKAPSAVSEYGGGVNVYDIRRYSSYDDSDIETYLDSDTAKNIFGTQRDWQFCSSQAGSYLYKDFCKSVRPLVDVLVQNGVKAMFYNGQFDLIVNLMGATNWINQINWAGKNDFLNAERTIWKVDGQVAGYARNYQNLYQVFVNKGGHMSPMDQPENTLDMVTRFIENKSFN</sequence>
<dbReference type="InterPro" id="IPR001563">
    <property type="entry name" value="Peptidase_S10"/>
</dbReference>
<keyword evidence="11" id="KW-1185">Reference proteome</keyword>
<evidence type="ECO:0000313" key="11">
    <source>
        <dbReference type="Proteomes" id="UP001150062"/>
    </source>
</evidence>
<dbReference type="SUPFAM" id="SSF53474">
    <property type="entry name" value="alpha/beta-Hydrolases"/>
    <property type="match status" value="1"/>
</dbReference>
<evidence type="ECO:0000256" key="5">
    <source>
        <dbReference type="ARBA" id="ARBA00022801"/>
    </source>
</evidence>
<proteinExistence type="inferred from homology"/>
<dbReference type="EMBL" id="JANTQA010000047">
    <property type="protein sequence ID" value="KAJ3433740.1"/>
    <property type="molecule type" value="Genomic_DNA"/>
</dbReference>
<feature type="signal peptide" evidence="7">
    <location>
        <begin position="1"/>
        <end position="20"/>
    </location>
</feature>
<evidence type="ECO:0000256" key="1">
    <source>
        <dbReference type="ARBA" id="ARBA00009431"/>
    </source>
</evidence>
<dbReference type="AlphaFoldDB" id="A0AAV7YZF5"/>
<organism evidence="8 10">
    <name type="scientific">Anaeramoeba flamelloides</name>
    <dbReference type="NCBI Taxonomy" id="1746091"/>
    <lineage>
        <taxon>Eukaryota</taxon>
        <taxon>Metamonada</taxon>
        <taxon>Anaeramoebidae</taxon>
        <taxon>Anaeramoeba</taxon>
    </lineage>
</organism>
<evidence type="ECO:0000313" key="9">
    <source>
        <dbReference type="EMBL" id="KAJ6248343.1"/>
    </source>
</evidence>
<dbReference type="GO" id="GO:0004185">
    <property type="term" value="F:serine-type carboxypeptidase activity"/>
    <property type="evidence" value="ECO:0007669"/>
    <property type="project" value="UniProtKB-UniRule"/>
</dbReference>
<keyword evidence="4 7" id="KW-0732">Signal</keyword>
<dbReference type="InterPro" id="IPR029058">
    <property type="entry name" value="AB_hydrolase_fold"/>
</dbReference>
<evidence type="ECO:0000313" key="8">
    <source>
        <dbReference type="EMBL" id="KAJ3433740.1"/>
    </source>
</evidence>
<name>A0AAV7YZF5_9EUKA</name>
<evidence type="ECO:0000313" key="10">
    <source>
        <dbReference type="Proteomes" id="UP001146793"/>
    </source>
</evidence>
<dbReference type="GO" id="GO:0006508">
    <property type="term" value="P:proteolysis"/>
    <property type="evidence" value="ECO:0007669"/>
    <property type="project" value="UniProtKB-KW"/>
</dbReference>
<keyword evidence="6" id="KW-0325">Glycoprotein</keyword>